<dbReference type="OrthoDB" id="337038at2759"/>
<feature type="signal peptide" evidence="2">
    <location>
        <begin position="1"/>
        <end position="17"/>
    </location>
</feature>
<evidence type="ECO:0000256" key="1">
    <source>
        <dbReference type="SAM" id="MobiDB-lite"/>
    </source>
</evidence>
<dbReference type="InterPro" id="IPR014044">
    <property type="entry name" value="CAP_dom"/>
</dbReference>
<dbReference type="STRING" id="1149755.A0A2J6QWS3"/>
<gene>
    <name evidence="4" type="ORF">L207DRAFT_198050</name>
</gene>
<accession>A0A2J6QWS3</accession>
<evidence type="ECO:0000313" key="5">
    <source>
        <dbReference type="Proteomes" id="UP000235786"/>
    </source>
</evidence>
<feature type="chain" id="PRO_5014349816" evidence="2">
    <location>
        <begin position="18"/>
        <end position="309"/>
    </location>
</feature>
<feature type="domain" description="SCP" evidence="3">
    <location>
        <begin position="141"/>
        <end position="289"/>
    </location>
</feature>
<dbReference type="PRINTS" id="PR00837">
    <property type="entry name" value="V5TPXLIKE"/>
</dbReference>
<dbReference type="SMART" id="SM00198">
    <property type="entry name" value="SCP"/>
    <property type="match status" value="1"/>
</dbReference>
<dbReference type="Proteomes" id="UP000235786">
    <property type="component" value="Unassembled WGS sequence"/>
</dbReference>
<evidence type="ECO:0000313" key="4">
    <source>
        <dbReference type="EMBL" id="PMD30702.1"/>
    </source>
</evidence>
<feature type="compositionally biased region" description="Pro residues" evidence="1">
    <location>
        <begin position="76"/>
        <end position="85"/>
    </location>
</feature>
<name>A0A2J6QWS3_HYAVF</name>
<dbReference type="SUPFAM" id="SSF55797">
    <property type="entry name" value="PR-1-like"/>
    <property type="match status" value="1"/>
</dbReference>
<feature type="compositionally biased region" description="Low complexity" evidence="1">
    <location>
        <begin position="86"/>
        <end position="95"/>
    </location>
</feature>
<keyword evidence="5" id="KW-1185">Reference proteome</keyword>
<dbReference type="Gene3D" id="3.40.33.10">
    <property type="entry name" value="CAP"/>
    <property type="match status" value="1"/>
</dbReference>
<evidence type="ECO:0000256" key="2">
    <source>
        <dbReference type="SAM" id="SignalP"/>
    </source>
</evidence>
<sequence>MRSSTILAALSAALVAASPVHQALHARKIVTDIVTEIVYTTVTEGLLPTPAPQVKTVVIASTVVVLPIEATHSTQPAPPPPPPPASTHSTTAPAPVVIPPQTEVQAPAAPVPTTTKEAVVQAPASTAPASTAAAPASTPTDYISAAIDHHNYHRSNHSASDISWSDDLAASALVVANSCVFAHNMDVDGGGYGQNLAAYGTSDTGSLDTASLVAWSITQEWYDGEINAIPWGEDSPSTSGPEFLHATQVIWKGSNEVGCATVQCAPGTIFGMTSWYTVCNYGPQGNVMGEFNSEISEGLGHPTIYATIS</sequence>
<dbReference type="EMBL" id="KZ613965">
    <property type="protein sequence ID" value="PMD30702.1"/>
    <property type="molecule type" value="Genomic_DNA"/>
</dbReference>
<dbReference type="AlphaFoldDB" id="A0A2J6QWS3"/>
<evidence type="ECO:0000259" key="3">
    <source>
        <dbReference type="SMART" id="SM00198"/>
    </source>
</evidence>
<dbReference type="InterPro" id="IPR001283">
    <property type="entry name" value="CRISP-related"/>
</dbReference>
<feature type="region of interest" description="Disordered" evidence="1">
    <location>
        <begin position="71"/>
        <end position="95"/>
    </location>
</feature>
<proteinExistence type="predicted"/>
<reference evidence="4 5" key="1">
    <citation type="submission" date="2016-04" db="EMBL/GenBank/DDBJ databases">
        <title>A degradative enzymes factory behind the ericoid mycorrhizal symbiosis.</title>
        <authorList>
            <consortium name="DOE Joint Genome Institute"/>
            <person name="Martino E."/>
            <person name="Morin E."/>
            <person name="Grelet G."/>
            <person name="Kuo A."/>
            <person name="Kohler A."/>
            <person name="Daghino S."/>
            <person name="Barry K."/>
            <person name="Choi C."/>
            <person name="Cichocki N."/>
            <person name="Clum A."/>
            <person name="Copeland A."/>
            <person name="Hainaut M."/>
            <person name="Haridas S."/>
            <person name="Labutti K."/>
            <person name="Lindquist E."/>
            <person name="Lipzen A."/>
            <person name="Khouja H.-R."/>
            <person name="Murat C."/>
            <person name="Ohm R."/>
            <person name="Olson A."/>
            <person name="Spatafora J."/>
            <person name="Veneault-Fourrey C."/>
            <person name="Henrissat B."/>
            <person name="Grigoriev I."/>
            <person name="Martin F."/>
            <person name="Perotto S."/>
        </authorList>
    </citation>
    <scope>NUCLEOTIDE SEQUENCE [LARGE SCALE GENOMIC DNA]</scope>
    <source>
        <strain evidence="4 5">F</strain>
    </source>
</reference>
<protein>
    <submittedName>
        <fullName evidence="4">PR-1-like protein</fullName>
    </submittedName>
</protein>
<dbReference type="InterPro" id="IPR035940">
    <property type="entry name" value="CAP_sf"/>
</dbReference>
<organism evidence="4 5">
    <name type="scientific">Hyaloscypha variabilis (strain UAMH 11265 / GT02V1 / F)</name>
    <name type="common">Meliniomyces variabilis</name>
    <dbReference type="NCBI Taxonomy" id="1149755"/>
    <lineage>
        <taxon>Eukaryota</taxon>
        <taxon>Fungi</taxon>
        <taxon>Dikarya</taxon>
        <taxon>Ascomycota</taxon>
        <taxon>Pezizomycotina</taxon>
        <taxon>Leotiomycetes</taxon>
        <taxon>Helotiales</taxon>
        <taxon>Hyaloscyphaceae</taxon>
        <taxon>Hyaloscypha</taxon>
        <taxon>Hyaloscypha variabilis</taxon>
    </lineage>
</organism>
<dbReference type="PANTHER" id="PTHR10334">
    <property type="entry name" value="CYSTEINE-RICH SECRETORY PROTEIN-RELATED"/>
    <property type="match status" value="1"/>
</dbReference>
<dbReference type="CDD" id="cd05380">
    <property type="entry name" value="CAP_euk"/>
    <property type="match status" value="1"/>
</dbReference>
<keyword evidence="2" id="KW-0732">Signal</keyword>
<dbReference type="Pfam" id="PF00188">
    <property type="entry name" value="CAP"/>
    <property type="match status" value="1"/>
</dbReference>